<evidence type="ECO:0000313" key="1">
    <source>
        <dbReference type="EMBL" id="TKW22381.1"/>
    </source>
</evidence>
<reference evidence="1" key="1">
    <citation type="submission" date="2019-03" db="EMBL/GenBank/DDBJ databases">
        <title>WGS assembly of Setaria viridis.</title>
        <authorList>
            <person name="Huang P."/>
            <person name="Jenkins J."/>
            <person name="Grimwood J."/>
            <person name="Barry K."/>
            <person name="Healey A."/>
            <person name="Mamidi S."/>
            <person name="Sreedasyam A."/>
            <person name="Shu S."/>
            <person name="Feldman M."/>
            <person name="Wu J."/>
            <person name="Yu Y."/>
            <person name="Chen C."/>
            <person name="Johnson J."/>
            <person name="Rokhsar D."/>
            <person name="Baxter I."/>
            <person name="Schmutz J."/>
            <person name="Brutnell T."/>
            <person name="Kellogg E."/>
        </authorList>
    </citation>
    <scope>NUCLEOTIDE SEQUENCE [LARGE SCALE GENOMIC DNA]</scope>
</reference>
<dbReference type="Gramene" id="TKW22381">
    <property type="protein sequence ID" value="TKW22381"/>
    <property type="gene ID" value="SEVIR_4G224800v2"/>
</dbReference>
<proteinExistence type="predicted"/>
<dbReference type="PANTHER" id="PTHR45786">
    <property type="entry name" value="DNA BINDING PROTEIN-LIKE"/>
    <property type="match status" value="1"/>
</dbReference>
<accession>A0A4U6V029</accession>
<organism evidence="1 2">
    <name type="scientific">Setaria viridis</name>
    <name type="common">Green bristlegrass</name>
    <name type="synonym">Setaria italica subsp. viridis</name>
    <dbReference type="NCBI Taxonomy" id="4556"/>
    <lineage>
        <taxon>Eukaryota</taxon>
        <taxon>Viridiplantae</taxon>
        <taxon>Streptophyta</taxon>
        <taxon>Embryophyta</taxon>
        <taxon>Tracheophyta</taxon>
        <taxon>Spermatophyta</taxon>
        <taxon>Magnoliopsida</taxon>
        <taxon>Liliopsida</taxon>
        <taxon>Poales</taxon>
        <taxon>Poaceae</taxon>
        <taxon>PACMAD clade</taxon>
        <taxon>Panicoideae</taxon>
        <taxon>Panicodae</taxon>
        <taxon>Paniceae</taxon>
        <taxon>Cenchrinae</taxon>
        <taxon>Setaria</taxon>
    </lineage>
</organism>
<dbReference type="OMA" id="YREPRFI"/>
<keyword evidence="2" id="KW-1185">Reference proteome</keyword>
<sequence length="283" mass="33305">MEDDETRVFYHRDVVYEYYREPRFIPTGPDPYDGVYNNLPKKHHVLKKAKNCEFCNAKRFLGEGPAFCCKNRKHIWYFNSHFSFTSFGGSIDRRLTFARGTGVYTFKAHGQIYHKLDPLVPGGKGPCHMQLYIYDTDDSVAHQYTIELNTKISVDQRRYNALKMEQIAAIWVDANDSQHRFSWGIVIYGKSDDPHYIRVYHGCYDPLAYPLFFFGGEVGWEDKTIEFRDPPPSKLKRKYTKRKRKDLPIDEADDTAYGDFMKEEDTRGSHLYVSAREYKCYKL</sequence>
<gene>
    <name evidence="1" type="ORF">SEVIR_4G224800v2</name>
</gene>
<dbReference type="AlphaFoldDB" id="A0A4U6V029"/>
<name>A0A4U6V029_SETVI</name>
<evidence type="ECO:0000313" key="2">
    <source>
        <dbReference type="Proteomes" id="UP000298652"/>
    </source>
</evidence>
<dbReference type="Proteomes" id="UP000298652">
    <property type="component" value="Chromosome 4"/>
</dbReference>
<dbReference type="EMBL" id="CM016555">
    <property type="protein sequence ID" value="TKW22381.1"/>
    <property type="molecule type" value="Genomic_DNA"/>
</dbReference>
<protein>
    <submittedName>
        <fullName evidence="1">Uncharacterized protein</fullName>
    </submittedName>
</protein>
<dbReference type="PANTHER" id="PTHR45786:SF68">
    <property type="entry name" value="OS02G0701800 PROTEIN"/>
    <property type="match status" value="1"/>
</dbReference>